<organism evidence="1 2">
    <name type="scientific">Treponema phagedenis</name>
    <dbReference type="NCBI Taxonomy" id="162"/>
    <lineage>
        <taxon>Bacteria</taxon>
        <taxon>Pseudomonadati</taxon>
        <taxon>Spirochaetota</taxon>
        <taxon>Spirochaetia</taxon>
        <taxon>Spirochaetales</taxon>
        <taxon>Treponemataceae</taxon>
        <taxon>Treponema</taxon>
    </lineage>
</organism>
<dbReference type="OrthoDB" id="361046at2"/>
<dbReference type="EMBL" id="CDNC01000050">
    <property type="protein sequence ID" value="CEM63303.1"/>
    <property type="molecule type" value="Genomic_DNA"/>
</dbReference>
<dbReference type="RefSeq" id="WP_024752685.1">
    <property type="nucleotide sequence ID" value="NZ_CDNC01000050.1"/>
</dbReference>
<protein>
    <submittedName>
        <fullName evidence="1">Uncharacterized protein</fullName>
    </submittedName>
</protein>
<gene>
    <name evidence="1" type="ORF">TPHV1_80056</name>
</gene>
<accession>A0A0B7GXR9</accession>
<dbReference type="Pfam" id="PF10895">
    <property type="entry name" value="DUF2715"/>
    <property type="match status" value="1"/>
</dbReference>
<evidence type="ECO:0000313" key="2">
    <source>
        <dbReference type="Proteomes" id="UP000042527"/>
    </source>
</evidence>
<name>A0A0B7GXR9_TREPH</name>
<sequence>MKKIIACSFLSLFIAGASLFAAEIVFAPSVGGSLYTVNSPVEVSVPADKNQLDSYSKKAVAFILPLPSFGLDAHFTNENSGFTFSLGNNLGVPITLYRKGGFGDESRKALGFAWDGQMLFGYTYGVKKDFALTVGVGPGFALGLFNAIPNEKRILSVYYNLSPIGAHMVFRYYFTEHAGISVNIYDSVGISGLVLDKKTNAAGTFGIGNVFTLKLGAAFRL</sequence>
<reference evidence="2" key="1">
    <citation type="submission" date="2015-01" db="EMBL/GenBank/DDBJ databases">
        <authorList>
            <person name="Manzoor Shahid"/>
            <person name="Zubair Saima"/>
        </authorList>
    </citation>
    <scope>NUCLEOTIDE SEQUENCE [LARGE SCALE GENOMIC DNA]</scope>
    <source>
        <strain evidence="2">V1</strain>
    </source>
</reference>
<proteinExistence type="predicted"/>
<dbReference type="Proteomes" id="UP000042527">
    <property type="component" value="Unassembled WGS sequence"/>
</dbReference>
<evidence type="ECO:0000313" key="1">
    <source>
        <dbReference type="EMBL" id="CEM63303.1"/>
    </source>
</evidence>
<dbReference type="InterPro" id="IPR024471">
    <property type="entry name" value="DUF2715"/>
</dbReference>
<keyword evidence="2" id="KW-1185">Reference proteome</keyword>
<dbReference type="AlphaFoldDB" id="A0A0B7GXR9"/>